<evidence type="ECO:0000313" key="1">
    <source>
        <dbReference type="EMBL" id="VVC97298.1"/>
    </source>
</evidence>
<name>A0A5E4QJL8_9NEOP</name>
<accession>A0A5E4QJL8</accession>
<protein>
    <submittedName>
        <fullName evidence="1">Uncharacterized protein</fullName>
    </submittedName>
</protein>
<dbReference type="EMBL" id="FZQP02003112">
    <property type="protein sequence ID" value="VVC97298.1"/>
    <property type="molecule type" value="Genomic_DNA"/>
</dbReference>
<organism evidence="1 2">
    <name type="scientific">Leptidea sinapis</name>
    <dbReference type="NCBI Taxonomy" id="189913"/>
    <lineage>
        <taxon>Eukaryota</taxon>
        <taxon>Metazoa</taxon>
        <taxon>Ecdysozoa</taxon>
        <taxon>Arthropoda</taxon>
        <taxon>Hexapoda</taxon>
        <taxon>Insecta</taxon>
        <taxon>Pterygota</taxon>
        <taxon>Neoptera</taxon>
        <taxon>Endopterygota</taxon>
        <taxon>Lepidoptera</taxon>
        <taxon>Glossata</taxon>
        <taxon>Ditrysia</taxon>
        <taxon>Papilionoidea</taxon>
        <taxon>Pieridae</taxon>
        <taxon>Dismorphiinae</taxon>
        <taxon>Leptidea</taxon>
    </lineage>
</organism>
<proteinExistence type="predicted"/>
<keyword evidence="2" id="KW-1185">Reference proteome</keyword>
<evidence type="ECO:0000313" key="2">
    <source>
        <dbReference type="Proteomes" id="UP000324832"/>
    </source>
</evidence>
<dbReference type="Proteomes" id="UP000324832">
    <property type="component" value="Unassembled WGS sequence"/>
</dbReference>
<reference evidence="1 2" key="1">
    <citation type="submission" date="2017-07" db="EMBL/GenBank/DDBJ databases">
        <authorList>
            <person name="Talla V."/>
            <person name="Backstrom N."/>
        </authorList>
    </citation>
    <scope>NUCLEOTIDE SEQUENCE [LARGE SCALE GENOMIC DNA]</scope>
</reference>
<sequence length="12" mass="1426">RNKNCSISRNPH</sequence>
<gene>
    <name evidence="1" type="ORF">LSINAPIS_LOCUS8608</name>
</gene>
<feature type="non-terminal residue" evidence="1">
    <location>
        <position position="1"/>
    </location>
</feature>